<keyword evidence="4" id="KW-0472">Membrane</keyword>
<dbReference type="InterPro" id="IPR013094">
    <property type="entry name" value="AB_hydrolase_3"/>
</dbReference>
<sequence>MMSSSIFSLRRQPFKGIYTCFAIVRLLGVLLPWWTICNLLPAWRPRRTWYLSWCLKNNFQRHANGFFQTIGFVPSANTLDLRPEVLGLEINAIPPDLIRGKLKEWAGDAGVFPVRIPGYWMHGPNTNFTLGEHANPSEGKVLYYLHGGGYVAFSAHPDSMTSAIPRSILQQCAELNVKRAFNVEYRLSSHDPNPRENPFPAALLDALAGYAYLVNDVGFAPKDIIIAGDSAGGNLAIAMVRYLLEEPEASKLVPPGGLILLSPWSDLGNSSSEDMHNTMHTNVRTDYMAEPEILPDGHARREYFQHAFAGPHGVEFLDANAYVSPASLLLKDEDVRFEGFPPAFVAYGSGELFAGQIRTLVRRMKHDMGDRVVEYEAEDGVHDYMLIGWQERNQRDTLSAIEQWVKTIGR</sequence>
<evidence type="ECO:0000313" key="7">
    <source>
        <dbReference type="Proteomes" id="UP000053477"/>
    </source>
</evidence>
<name>A0A0H2R7S0_9AGAM</name>
<dbReference type="OrthoDB" id="2152029at2759"/>
<evidence type="ECO:0000256" key="2">
    <source>
        <dbReference type="ARBA" id="ARBA00022801"/>
    </source>
</evidence>
<dbReference type="InterPro" id="IPR029058">
    <property type="entry name" value="AB_hydrolase_fold"/>
</dbReference>
<dbReference type="Proteomes" id="UP000053477">
    <property type="component" value="Unassembled WGS sequence"/>
</dbReference>
<dbReference type="InParanoid" id="A0A0H2R7S0"/>
<keyword evidence="4" id="KW-1133">Transmembrane helix</keyword>
<evidence type="ECO:0000259" key="5">
    <source>
        <dbReference type="Pfam" id="PF07859"/>
    </source>
</evidence>
<evidence type="ECO:0000256" key="3">
    <source>
        <dbReference type="PROSITE-ProRule" id="PRU10038"/>
    </source>
</evidence>
<dbReference type="SUPFAM" id="SSF53474">
    <property type="entry name" value="alpha/beta-Hydrolases"/>
    <property type="match status" value="1"/>
</dbReference>
<dbReference type="PROSITE" id="PS01174">
    <property type="entry name" value="LIPASE_GDXG_SER"/>
    <property type="match status" value="1"/>
</dbReference>
<evidence type="ECO:0000256" key="1">
    <source>
        <dbReference type="ARBA" id="ARBA00010515"/>
    </source>
</evidence>
<dbReference type="GO" id="GO:0016787">
    <property type="term" value="F:hydrolase activity"/>
    <property type="evidence" value="ECO:0007669"/>
    <property type="project" value="UniProtKB-KW"/>
</dbReference>
<keyword evidence="2 6" id="KW-0378">Hydrolase</keyword>
<evidence type="ECO:0000256" key="4">
    <source>
        <dbReference type="SAM" id="Phobius"/>
    </source>
</evidence>
<dbReference type="InterPro" id="IPR050300">
    <property type="entry name" value="GDXG_lipolytic_enzyme"/>
</dbReference>
<keyword evidence="4" id="KW-0812">Transmembrane</keyword>
<dbReference type="EMBL" id="KQ086297">
    <property type="protein sequence ID" value="KLO05523.1"/>
    <property type="molecule type" value="Genomic_DNA"/>
</dbReference>
<proteinExistence type="inferred from homology"/>
<reference evidence="6 7" key="1">
    <citation type="submission" date="2015-04" db="EMBL/GenBank/DDBJ databases">
        <title>Complete genome sequence of Schizopora paradoxa KUC8140, a cosmopolitan wood degrader in East Asia.</title>
        <authorList>
            <consortium name="DOE Joint Genome Institute"/>
            <person name="Min B."/>
            <person name="Park H."/>
            <person name="Jang Y."/>
            <person name="Kim J.-J."/>
            <person name="Kim K.H."/>
            <person name="Pangilinan J."/>
            <person name="Lipzen A."/>
            <person name="Riley R."/>
            <person name="Grigoriev I.V."/>
            <person name="Spatafora J.W."/>
            <person name="Choi I.-G."/>
        </authorList>
    </citation>
    <scope>NUCLEOTIDE SEQUENCE [LARGE SCALE GENOMIC DNA]</scope>
    <source>
        <strain evidence="6 7">KUC8140</strain>
    </source>
</reference>
<dbReference type="AlphaFoldDB" id="A0A0H2R7S0"/>
<dbReference type="Pfam" id="PF07859">
    <property type="entry name" value="Abhydrolase_3"/>
    <property type="match status" value="1"/>
</dbReference>
<evidence type="ECO:0000313" key="6">
    <source>
        <dbReference type="EMBL" id="KLO05523.1"/>
    </source>
</evidence>
<keyword evidence="7" id="KW-1185">Reference proteome</keyword>
<dbReference type="InterPro" id="IPR033140">
    <property type="entry name" value="Lipase_GDXG_put_SER_AS"/>
</dbReference>
<feature type="active site" evidence="3">
    <location>
        <position position="230"/>
    </location>
</feature>
<protein>
    <submittedName>
        <fullName evidence="6">Alpha/beta-hydrolase</fullName>
    </submittedName>
</protein>
<feature type="transmembrane region" description="Helical" evidence="4">
    <location>
        <begin position="16"/>
        <end position="36"/>
    </location>
</feature>
<dbReference type="PANTHER" id="PTHR48081">
    <property type="entry name" value="AB HYDROLASE SUPERFAMILY PROTEIN C4A8.06C"/>
    <property type="match status" value="1"/>
</dbReference>
<comment type="similarity">
    <text evidence="1">Belongs to the 'GDXG' lipolytic enzyme family.</text>
</comment>
<gene>
    <name evidence="6" type="ORF">SCHPADRAFT_883754</name>
</gene>
<feature type="domain" description="Alpha/beta hydrolase fold-3" evidence="5">
    <location>
        <begin position="143"/>
        <end position="385"/>
    </location>
</feature>
<dbReference type="Gene3D" id="3.40.50.1820">
    <property type="entry name" value="alpha/beta hydrolase"/>
    <property type="match status" value="1"/>
</dbReference>
<organism evidence="6 7">
    <name type="scientific">Schizopora paradoxa</name>
    <dbReference type="NCBI Taxonomy" id="27342"/>
    <lineage>
        <taxon>Eukaryota</taxon>
        <taxon>Fungi</taxon>
        <taxon>Dikarya</taxon>
        <taxon>Basidiomycota</taxon>
        <taxon>Agaricomycotina</taxon>
        <taxon>Agaricomycetes</taxon>
        <taxon>Hymenochaetales</taxon>
        <taxon>Schizoporaceae</taxon>
        <taxon>Schizopora</taxon>
    </lineage>
</organism>
<accession>A0A0H2R7S0</accession>
<dbReference type="STRING" id="27342.A0A0H2R7S0"/>
<dbReference type="PANTHER" id="PTHR48081:SF26">
    <property type="entry name" value="ALPHA_BETA HYDROLASE FOLD-3 DOMAIN-CONTAINING PROTEIN"/>
    <property type="match status" value="1"/>
</dbReference>